<protein>
    <submittedName>
        <fullName evidence="3">Histone H3, putative</fullName>
    </submittedName>
</protein>
<dbReference type="InterPro" id="IPR009072">
    <property type="entry name" value="Histone-fold"/>
</dbReference>
<dbReference type="RefSeq" id="XP_004254651.1">
    <property type="nucleotide sequence ID" value="XM_004254603.1"/>
</dbReference>
<dbReference type="AlphaFoldDB" id="A0A0A1U1H7"/>
<comment type="similarity">
    <text evidence="1">Belongs to the histone H3 family.</text>
</comment>
<dbReference type="Proteomes" id="UP000014680">
    <property type="component" value="Unassembled WGS sequence"/>
</dbReference>
<gene>
    <name evidence="3" type="ORF">EIN_274670</name>
</gene>
<feature type="domain" description="Core Histone H2A/H2B/H3" evidence="2">
    <location>
        <begin position="29"/>
        <end position="115"/>
    </location>
</feature>
<dbReference type="SUPFAM" id="SSF47113">
    <property type="entry name" value="Histone-fold"/>
    <property type="match status" value="1"/>
</dbReference>
<dbReference type="InterPro" id="IPR007125">
    <property type="entry name" value="H2A/H2B/H3"/>
</dbReference>
<dbReference type="GO" id="GO:0000786">
    <property type="term" value="C:nucleosome"/>
    <property type="evidence" value="ECO:0007669"/>
    <property type="project" value="InterPro"/>
</dbReference>
<organism evidence="3 4">
    <name type="scientific">Entamoeba invadens IP1</name>
    <dbReference type="NCBI Taxonomy" id="370355"/>
    <lineage>
        <taxon>Eukaryota</taxon>
        <taxon>Amoebozoa</taxon>
        <taxon>Evosea</taxon>
        <taxon>Archamoebae</taxon>
        <taxon>Mastigamoebida</taxon>
        <taxon>Entamoebidae</taxon>
        <taxon>Entamoeba</taxon>
    </lineage>
</organism>
<dbReference type="KEGG" id="eiv:EIN_274670"/>
<dbReference type="OMA" id="TNMLIPS"/>
<dbReference type="GO" id="GO:0003677">
    <property type="term" value="F:DNA binding"/>
    <property type="evidence" value="ECO:0007669"/>
    <property type="project" value="InterPro"/>
</dbReference>
<evidence type="ECO:0000256" key="1">
    <source>
        <dbReference type="ARBA" id="ARBA00010343"/>
    </source>
</evidence>
<dbReference type="VEuPathDB" id="AmoebaDB:EIN_274670"/>
<proteinExistence type="inferred from homology"/>
<dbReference type="Pfam" id="PF00125">
    <property type="entry name" value="Histone"/>
    <property type="match status" value="1"/>
</dbReference>
<evidence type="ECO:0000259" key="2">
    <source>
        <dbReference type="Pfam" id="PF00125"/>
    </source>
</evidence>
<keyword evidence="4" id="KW-1185">Reference proteome</keyword>
<dbReference type="PRINTS" id="PR00622">
    <property type="entry name" value="HISTONEH3"/>
</dbReference>
<dbReference type="SMART" id="SM00428">
    <property type="entry name" value="H3"/>
    <property type="match status" value="1"/>
</dbReference>
<accession>A0A0A1U1H7</accession>
<dbReference type="EMBL" id="KB206783">
    <property type="protein sequence ID" value="ELP87880.1"/>
    <property type="molecule type" value="Genomic_DNA"/>
</dbReference>
<name>A0A0A1U1H7_ENTIV</name>
<dbReference type="InterPro" id="IPR000164">
    <property type="entry name" value="Histone_H3/CENP-A"/>
</dbReference>
<sequence length="117" mass="13744">MNNVHMMPKCVKEEFWRQSGCTPPRQPFQRIEAEMRQLQRTTNNLIPKATFKKVARDLTRETKPNVLRIEKRACELLQSASESYLVSLFQDSQQIAAHSKRVTVTNRDLLLALRLRY</sequence>
<reference evidence="3 4" key="1">
    <citation type="submission" date="2012-10" db="EMBL/GenBank/DDBJ databases">
        <authorList>
            <person name="Zafar N."/>
            <person name="Inman J."/>
            <person name="Hall N."/>
            <person name="Lorenzi H."/>
            <person name="Caler E."/>
        </authorList>
    </citation>
    <scope>NUCLEOTIDE SEQUENCE [LARGE SCALE GENOMIC DNA]</scope>
    <source>
        <strain evidence="3 4">IP1</strain>
    </source>
</reference>
<dbReference type="PANTHER" id="PTHR11426">
    <property type="entry name" value="HISTONE H3"/>
    <property type="match status" value="1"/>
</dbReference>
<dbReference type="OrthoDB" id="842664at2759"/>
<dbReference type="Gene3D" id="1.10.20.10">
    <property type="entry name" value="Histone, subunit A"/>
    <property type="match status" value="1"/>
</dbReference>
<evidence type="ECO:0000313" key="3">
    <source>
        <dbReference type="EMBL" id="ELP87880.1"/>
    </source>
</evidence>
<evidence type="ECO:0000313" key="4">
    <source>
        <dbReference type="Proteomes" id="UP000014680"/>
    </source>
</evidence>
<dbReference type="GO" id="GO:0046982">
    <property type="term" value="F:protein heterodimerization activity"/>
    <property type="evidence" value="ECO:0007669"/>
    <property type="project" value="InterPro"/>
</dbReference>
<dbReference type="GO" id="GO:0030527">
    <property type="term" value="F:structural constituent of chromatin"/>
    <property type="evidence" value="ECO:0007669"/>
    <property type="project" value="InterPro"/>
</dbReference>
<dbReference type="GeneID" id="14886884"/>